<feature type="transmembrane region" description="Helical" evidence="1">
    <location>
        <begin position="100"/>
        <end position="118"/>
    </location>
</feature>
<evidence type="ECO:0000313" key="2">
    <source>
        <dbReference type="EMBL" id="RHC07669.1"/>
    </source>
</evidence>
<evidence type="ECO:0000313" key="4">
    <source>
        <dbReference type="Proteomes" id="UP000265808"/>
    </source>
</evidence>
<dbReference type="Proteomes" id="UP000284267">
    <property type="component" value="Unassembled WGS sequence"/>
</dbReference>
<evidence type="ECO:0000313" key="3">
    <source>
        <dbReference type="EMBL" id="RHK94992.1"/>
    </source>
</evidence>
<dbReference type="AlphaFoldDB" id="A0A454HIB0"/>
<feature type="transmembrane region" description="Helical" evidence="1">
    <location>
        <begin position="242"/>
        <end position="264"/>
    </location>
</feature>
<protein>
    <submittedName>
        <fullName evidence="2">Oligosaccharide repeat unit polymerase</fullName>
    </submittedName>
</protein>
<feature type="transmembrane region" description="Helical" evidence="1">
    <location>
        <begin position="215"/>
        <end position="233"/>
    </location>
</feature>
<keyword evidence="1" id="KW-0812">Transmembrane</keyword>
<feature type="transmembrane region" description="Helical" evidence="1">
    <location>
        <begin position="419"/>
        <end position="438"/>
    </location>
</feature>
<proteinExistence type="predicted"/>
<accession>A0A454HIB0</accession>
<feature type="transmembrane region" description="Helical" evidence="1">
    <location>
        <begin position="6"/>
        <end position="22"/>
    </location>
</feature>
<feature type="transmembrane region" description="Helical" evidence="1">
    <location>
        <begin position="27"/>
        <end position="48"/>
    </location>
</feature>
<dbReference type="RefSeq" id="WP_117997521.1">
    <property type="nucleotide sequence ID" value="NZ_CABJDZ010000004.1"/>
</dbReference>
<feature type="transmembrane region" description="Helical" evidence="1">
    <location>
        <begin position="192"/>
        <end position="209"/>
    </location>
</feature>
<dbReference type="EMBL" id="QSHL01000004">
    <property type="protein sequence ID" value="RHC07669.1"/>
    <property type="molecule type" value="Genomic_DNA"/>
</dbReference>
<feature type="transmembrane region" description="Helical" evidence="1">
    <location>
        <begin position="60"/>
        <end position="79"/>
    </location>
</feature>
<dbReference type="Proteomes" id="UP000265808">
    <property type="component" value="Unassembled WGS sequence"/>
</dbReference>
<reference evidence="4 5" key="1">
    <citation type="submission" date="2018-08" db="EMBL/GenBank/DDBJ databases">
        <title>A genome reference for cultivated species of the human gut microbiota.</title>
        <authorList>
            <person name="Zou Y."/>
            <person name="Xue W."/>
            <person name="Luo G."/>
        </authorList>
    </citation>
    <scope>NUCLEOTIDE SEQUENCE [LARGE SCALE GENOMIC DNA]</scope>
    <source>
        <strain evidence="3 5">AF39-4</strain>
        <strain evidence="2 4">AM37-4AC</strain>
    </source>
</reference>
<feature type="transmembrane region" description="Helical" evidence="1">
    <location>
        <begin position="387"/>
        <end position="407"/>
    </location>
</feature>
<evidence type="ECO:0000313" key="5">
    <source>
        <dbReference type="Proteomes" id="UP000284267"/>
    </source>
</evidence>
<keyword evidence="1" id="KW-1133">Transmembrane helix</keyword>
<keyword evidence="1" id="KW-0472">Membrane</keyword>
<sequence>MFNLGILILVTIAFLLFGYSITHADIFAPFCVFCEMFLIAEFMCLFFANMYKLELHLNTIAIIALGMITFGIVSAFFNINRTDVRKYEEKYSRKYISVNFFVQIFFLILEMIVLFYHARYIKDVVTAFGYSTTSIFDVAGKYHTITLFNYDSFIKKGVSASFIYRHGSIWITAYAYVLIYILINNLSVKKKVEVIQVIFLGIYAFDQMLSGGRTALFRIITAVLIITVICFGLNKRRNFVKLLFKIMGVIFAIILLLIGINMLLNRTGENDALSVIVEAIYVYIGAPIQNFDTYLQGVRHIPELWGSQVFRNIYTYLGGKYGISKYLYQLYLPFLKHNGLNTGNVYTTFYQFYYDFGYEGVIPLTAIIAAYFNYAYRKIYKNKPFTLIIYAYLFNDLIMLIFSDRFYETVASMGFVKHLLVTYILYKVLIDKLVVFEYRNGLKIKLKKMCLWKRYSINTNKANV</sequence>
<dbReference type="EMBL" id="QROE01000004">
    <property type="protein sequence ID" value="RHK94992.1"/>
    <property type="molecule type" value="Genomic_DNA"/>
</dbReference>
<organism evidence="2 4">
    <name type="scientific">Blautia obeum</name>
    <dbReference type="NCBI Taxonomy" id="40520"/>
    <lineage>
        <taxon>Bacteria</taxon>
        <taxon>Bacillati</taxon>
        <taxon>Bacillota</taxon>
        <taxon>Clostridia</taxon>
        <taxon>Lachnospirales</taxon>
        <taxon>Lachnospiraceae</taxon>
        <taxon>Blautia</taxon>
    </lineage>
</organism>
<comment type="caution">
    <text evidence="2">The sequence shown here is derived from an EMBL/GenBank/DDBJ whole genome shotgun (WGS) entry which is preliminary data.</text>
</comment>
<feature type="transmembrane region" description="Helical" evidence="1">
    <location>
        <begin position="162"/>
        <end position="183"/>
    </location>
</feature>
<name>A0A454HIB0_9FIRM</name>
<evidence type="ECO:0000256" key="1">
    <source>
        <dbReference type="SAM" id="Phobius"/>
    </source>
</evidence>
<feature type="transmembrane region" description="Helical" evidence="1">
    <location>
        <begin position="356"/>
        <end position="375"/>
    </location>
</feature>
<dbReference type="NCBIfam" id="TIGR04370">
    <property type="entry name" value="glyco_rpt_poly"/>
    <property type="match status" value="1"/>
</dbReference>
<gene>
    <name evidence="3" type="ORF">DW040_09590</name>
    <name evidence="2" type="ORF">DW859_08420</name>
</gene>